<dbReference type="HOGENOM" id="CLU_023194_10_1_7"/>
<dbReference type="InterPro" id="IPR036291">
    <property type="entry name" value="NAD(P)-bd_dom_sf"/>
</dbReference>
<name>M1PRM5_DESSD</name>
<reference evidence="4" key="1">
    <citation type="journal article" date="2013" name="Stand. Genomic Sci.">
        <title>Complete genome sequence of Desulfocapsa sulfexigens, a marine deltaproteobacterium specialized in disproportionating inorganic sulfur compounds.</title>
        <authorList>
            <person name="Finster K.W."/>
            <person name="Kjeldsen K.U."/>
            <person name="Kube M."/>
            <person name="Reinhardt R."/>
            <person name="Mussmann M."/>
            <person name="Amann R."/>
            <person name="Schreiber L."/>
        </authorList>
    </citation>
    <scope>NUCLEOTIDE SEQUENCE [LARGE SCALE GENOMIC DNA]</scope>
    <source>
        <strain evidence="4">DSM 10523 / SB164P1</strain>
    </source>
</reference>
<dbReference type="InterPro" id="IPR051450">
    <property type="entry name" value="Gfo/Idh/MocA_Oxidoreductases"/>
</dbReference>
<evidence type="ECO:0000259" key="2">
    <source>
        <dbReference type="Pfam" id="PF22725"/>
    </source>
</evidence>
<feature type="domain" description="Gfo/Idh/MocA-like oxidoreductase N-terminal" evidence="1">
    <location>
        <begin position="5"/>
        <end position="119"/>
    </location>
</feature>
<protein>
    <submittedName>
        <fullName evidence="3">Putative dehydrogenase</fullName>
    </submittedName>
</protein>
<dbReference type="Gene3D" id="3.30.360.10">
    <property type="entry name" value="Dihydrodipicolinate Reductase, domain 2"/>
    <property type="match status" value="1"/>
</dbReference>
<dbReference type="eggNOG" id="COG0673">
    <property type="taxonomic scope" value="Bacteria"/>
</dbReference>
<sequence length="335" mass="37580">MADKHILIIGTGSVGKRHAQNLHKLGCAISCVDPRHDRLIEATEQIGIKLNGSYSSLEDALKQSTYDGAVVASPPVYHVEQSIECLKNNIPVLLEKPVSPNLQEAELLKTAVMDSDAHLLLGYTWRWWPSLVRVKEMLEEKAVGKLLHVTFVMSAHLADWHPWERYQDFFMADLEQGGGALLDESHWIDQMIWMLGGIPQEVTGKVEKLSNLQINSDDNVDILAKYPNNIRVTLHLDLFGRPHEKSIKFVGEEGTIVWKVDGILVGKSMDDEWEKETFSCDRNDMFIAVAQEFLDIVNGDVSPSCTIYDGVQVLRIIEAVRQSSSTGATVKMRSM</sequence>
<evidence type="ECO:0000313" key="3">
    <source>
        <dbReference type="EMBL" id="AGF78986.1"/>
    </source>
</evidence>
<dbReference type="GO" id="GO:0000166">
    <property type="term" value="F:nucleotide binding"/>
    <property type="evidence" value="ECO:0007669"/>
    <property type="project" value="InterPro"/>
</dbReference>
<feature type="domain" description="GFO/IDH/MocA-like oxidoreductase" evidence="2">
    <location>
        <begin position="133"/>
        <end position="257"/>
    </location>
</feature>
<keyword evidence="4" id="KW-1185">Reference proteome</keyword>
<dbReference type="InterPro" id="IPR000683">
    <property type="entry name" value="Gfo/Idh/MocA-like_OxRdtase_N"/>
</dbReference>
<dbReference type="AlphaFoldDB" id="M1PRM5"/>
<dbReference type="OrthoDB" id="9782091at2"/>
<dbReference type="Pfam" id="PF01408">
    <property type="entry name" value="GFO_IDH_MocA"/>
    <property type="match status" value="1"/>
</dbReference>
<evidence type="ECO:0000313" key="4">
    <source>
        <dbReference type="Proteomes" id="UP000011721"/>
    </source>
</evidence>
<dbReference type="Gene3D" id="3.40.50.720">
    <property type="entry name" value="NAD(P)-binding Rossmann-like Domain"/>
    <property type="match status" value="1"/>
</dbReference>
<accession>M1PRM5</accession>
<dbReference type="STRING" id="1167006.UWK_02447"/>
<dbReference type="SUPFAM" id="SSF55347">
    <property type="entry name" value="Glyceraldehyde-3-phosphate dehydrogenase-like, C-terminal domain"/>
    <property type="match status" value="1"/>
</dbReference>
<proteinExistence type="predicted"/>
<dbReference type="SUPFAM" id="SSF51735">
    <property type="entry name" value="NAD(P)-binding Rossmann-fold domains"/>
    <property type="match status" value="1"/>
</dbReference>
<dbReference type="KEGG" id="dsf:UWK_02447"/>
<evidence type="ECO:0000259" key="1">
    <source>
        <dbReference type="Pfam" id="PF01408"/>
    </source>
</evidence>
<dbReference type="PANTHER" id="PTHR43377">
    <property type="entry name" value="BILIVERDIN REDUCTASE A"/>
    <property type="match status" value="1"/>
</dbReference>
<dbReference type="EMBL" id="CP003985">
    <property type="protein sequence ID" value="AGF78986.1"/>
    <property type="molecule type" value="Genomic_DNA"/>
</dbReference>
<dbReference type="InterPro" id="IPR055170">
    <property type="entry name" value="GFO_IDH_MocA-like_dom"/>
</dbReference>
<dbReference type="PANTHER" id="PTHR43377:SF1">
    <property type="entry name" value="BILIVERDIN REDUCTASE A"/>
    <property type="match status" value="1"/>
</dbReference>
<gene>
    <name evidence="3" type="ordered locus">UWK_02447</name>
</gene>
<dbReference type="Proteomes" id="UP000011721">
    <property type="component" value="Chromosome"/>
</dbReference>
<dbReference type="Pfam" id="PF22725">
    <property type="entry name" value="GFO_IDH_MocA_C3"/>
    <property type="match status" value="1"/>
</dbReference>
<dbReference type="RefSeq" id="WP_015404672.1">
    <property type="nucleotide sequence ID" value="NC_020304.1"/>
</dbReference>
<organism evidence="3 4">
    <name type="scientific">Desulfocapsa sulfexigens (strain DSM 10523 / SB164P1)</name>
    <dbReference type="NCBI Taxonomy" id="1167006"/>
    <lineage>
        <taxon>Bacteria</taxon>
        <taxon>Pseudomonadati</taxon>
        <taxon>Thermodesulfobacteriota</taxon>
        <taxon>Desulfobulbia</taxon>
        <taxon>Desulfobulbales</taxon>
        <taxon>Desulfocapsaceae</taxon>
        <taxon>Desulfocapsa</taxon>
    </lineage>
</organism>